<proteinExistence type="predicted"/>
<comment type="caution">
    <text evidence="1">The sequence shown here is derived from an EMBL/GenBank/DDBJ whole genome shotgun (WGS) entry which is preliminary data.</text>
</comment>
<organism evidence="1">
    <name type="scientific">bioreactor metagenome</name>
    <dbReference type="NCBI Taxonomy" id="1076179"/>
    <lineage>
        <taxon>unclassified sequences</taxon>
        <taxon>metagenomes</taxon>
        <taxon>ecological metagenomes</taxon>
    </lineage>
</organism>
<name>A0A645DM99_9ZZZZ</name>
<gene>
    <name evidence="1" type="ORF">SDC9_137695</name>
</gene>
<reference evidence="1" key="1">
    <citation type="submission" date="2019-08" db="EMBL/GenBank/DDBJ databases">
        <authorList>
            <person name="Kucharzyk K."/>
            <person name="Murdoch R.W."/>
            <person name="Higgins S."/>
            <person name="Loffler F."/>
        </authorList>
    </citation>
    <scope>NUCLEOTIDE SEQUENCE</scope>
</reference>
<evidence type="ECO:0000313" key="1">
    <source>
        <dbReference type="EMBL" id="MPM90574.1"/>
    </source>
</evidence>
<sequence length="66" mass="7129">MSAVSARQRTVRIFESQTQCIGDGFHDAVAAEGRARYGIDFDCLGGDDFFDDGGPSAVEKLVIVLF</sequence>
<dbReference type="EMBL" id="VSSQ01037792">
    <property type="protein sequence ID" value="MPM90574.1"/>
    <property type="molecule type" value="Genomic_DNA"/>
</dbReference>
<dbReference type="AlphaFoldDB" id="A0A645DM99"/>
<protein>
    <submittedName>
        <fullName evidence="1">Uncharacterized protein</fullName>
    </submittedName>
</protein>
<accession>A0A645DM99</accession>